<feature type="compositionally biased region" description="Low complexity" evidence="3">
    <location>
        <begin position="611"/>
        <end position="626"/>
    </location>
</feature>
<keyword evidence="1" id="KW-0853">WD repeat</keyword>
<dbReference type="SUPFAM" id="SSF50998">
    <property type="entry name" value="Quinoprotein alcohol dehydrogenase-like"/>
    <property type="match status" value="1"/>
</dbReference>
<dbReference type="GO" id="GO:0034455">
    <property type="term" value="C:t-UTP complex"/>
    <property type="evidence" value="ECO:0007669"/>
    <property type="project" value="TreeGrafter"/>
</dbReference>
<dbReference type="AlphaFoldDB" id="A0AAN9TH63"/>
<dbReference type="PANTHER" id="PTHR44163:SF1">
    <property type="entry name" value="U3 SMALL NUCLEOLAR RNA-ASSOCIATED PROTEIN 4 HOMOLOG"/>
    <property type="match status" value="1"/>
</dbReference>
<evidence type="ECO:0000256" key="3">
    <source>
        <dbReference type="SAM" id="MobiDB-lite"/>
    </source>
</evidence>
<dbReference type="InterPro" id="IPR011047">
    <property type="entry name" value="Quinoprotein_ADH-like_sf"/>
</dbReference>
<dbReference type="InterPro" id="IPR024977">
    <property type="entry name" value="Apc4-like_WD40_dom"/>
</dbReference>
<dbReference type="GO" id="GO:0000462">
    <property type="term" value="P:maturation of SSU-rRNA from tricistronic rRNA transcript (SSU-rRNA, 5.8S rRNA, LSU-rRNA)"/>
    <property type="evidence" value="ECO:0007669"/>
    <property type="project" value="InterPro"/>
</dbReference>
<proteinExistence type="predicted"/>
<dbReference type="InterPro" id="IPR046351">
    <property type="entry name" value="UTP4"/>
</dbReference>
<evidence type="ECO:0000313" key="5">
    <source>
        <dbReference type="EMBL" id="KAK7590154.1"/>
    </source>
</evidence>
<reference evidence="5 6" key="1">
    <citation type="submission" date="2024-03" db="EMBL/GenBank/DDBJ databases">
        <title>Adaptation during the transition from Ophiocordyceps entomopathogen to insect associate is accompanied by gene loss and intensified selection.</title>
        <authorList>
            <person name="Ward C.M."/>
            <person name="Onetto C.A."/>
            <person name="Borneman A.R."/>
        </authorList>
    </citation>
    <scope>NUCLEOTIDE SEQUENCE [LARGE SCALE GENOMIC DNA]</scope>
    <source>
        <strain evidence="5">AWRI1</strain>
        <tissue evidence="5">Single Adult Female</tissue>
    </source>
</reference>
<dbReference type="GO" id="GO:0030686">
    <property type="term" value="C:90S preribosome"/>
    <property type="evidence" value="ECO:0007669"/>
    <property type="project" value="InterPro"/>
</dbReference>
<evidence type="ECO:0000259" key="4">
    <source>
        <dbReference type="Pfam" id="PF12894"/>
    </source>
</evidence>
<evidence type="ECO:0000256" key="1">
    <source>
        <dbReference type="ARBA" id="ARBA00022574"/>
    </source>
</evidence>
<dbReference type="EMBL" id="JBBCAQ010000022">
    <property type="protein sequence ID" value="KAK7590154.1"/>
    <property type="molecule type" value="Genomic_DNA"/>
</dbReference>
<dbReference type="SMART" id="SM00320">
    <property type="entry name" value="WD40"/>
    <property type="match status" value="9"/>
</dbReference>
<gene>
    <name evidence="5" type="ORF">V9T40_001767</name>
</gene>
<dbReference type="GO" id="GO:0032040">
    <property type="term" value="C:small-subunit processome"/>
    <property type="evidence" value="ECO:0007669"/>
    <property type="project" value="TreeGrafter"/>
</dbReference>
<accession>A0AAN9TH63</accession>
<comment type="caution">
    <text evidence="5">The sequence shown here is derived from an EMBL/GenBank/DDBJ whole genome shotgun (WGS) entry which is preliminary data.</text>
</comment>
<dbReference type="Gene3D" id="2.130.10.10">
    <property type="entry name" value="YVTN repeat-like/Quinoprotein amine dehydrogenase"/>
    <property type="match status" value="3"/>
</dbReference>
<dbReference type="InterPro" id="IPR015943">
    <property type="entry name" value="WD40/YVTN_repeat-like_dom_sf"/>
</dbReference>
<keyword evidence="6" id="KW-1185">Reference proteome</keyword>
<dbReference type="InterPro" id="IPR001680">
    <property type="entry name" value="WD40_rpt"/>
</dbReference>
<evidence type="ECO:0000256" key="2">
    <source>
        <dbReference type="ARBA" id="ARBA00022737"/>
    </source>
</evidence>
<sequence length="681" mass="77556">MGTYEFKKFSYYLPQPKAIHCLAFSSSLSKVALTRSDNTVELWDVKHTPHLDRVFMKEDEESIESVAWCGERLFISGMTGSVIELDLLNLSIKHEIAVTSGSCWCIDICKKNMLIAAGTEDGFINIINIYDDSIVFQKLLDKQEGRVLCIAWEKTGQFLATGSVDAVRVWNLNTGHAIHKLTPSRVEMNKPTVIWCLTITTDFTIITGDSRGRLTFWDGNKGLQLDTHQSHKADILSICLNREETKLYCAGVDPLIASFEKVNVRRTGTSSVADYKWVKSIQRVIHDHDVRALTMCDDKLFSGGVDCYLASSSYPPKVLIKYSQMLQSRRLCLAYEARILLVSYYEHLELWHWSNQSTLNHIAMIKSYKNKGIRCSSISPDASWVVYSSESILRLLRFSIIKDTTKTEIKRVTGVPGRLRSGAVCLCFSEDSKYLAVADKSRHINVVELRPDESVHMVDVLNNIENEYLHDVIHLMCVTKSCEYIVVADRSSNIAVWKEFQYHCSLPKYHCAPTAMAVSSDQKYVVVSYADHKIVEFNLSKKRYTSFSRKLDHNLPKQWSNRQFPVEGIVYDKQNSDVIIIYDDTTICFIDKTKKLPEKNCKIPRLDAVKSPDSSDTSESSNSQFSLSRGDNIAFHVLKEFKHLVYLNIFSENELLAVEVNPDTFMKKLPPGLPKKRYGVM</sequence>
<dbReference type="PANTHER" id="PTHR44163">
    <property type="entry name" value="U3 SMALL NUCLEOLAR RNA-ASSOCIATED PROTEIN 4 HOMOLOG"/>
    <property type="match status" value="1"/>
</dbReference>
<keyword evidence="2" id="KW-0677">Repeat</keyword>
<protein>
    <recommendedName>
        <fullName evidence="4">Anaphase-promoting complex subunit 4-like WD40 domain-containing protein</fullName>
    </recommendedName>
</protein>
<name>A0AAN9TH63_9HEMI</name>
<organism evidence="5 6">
    <name type="scientific">Parthenolecanium corni</name>
    <dbReference type="NCBI Taxonomy" id="536013"/>
    <lineage>
        <taxon>Eukaryota</taxon>
        <taxon>Metazoa</taxon>
        <taxon>Ecdysozoa</taxon>
        <taxon>Arthropoda</taxon>
        <taxon>Hexapoda</taxon>
        <taxon>Insecta</taxon>
        <taxon>Pterygota</taxon>
        <taxon>Neoptera</taxon>
        <taxon>Paraneoptera</taxon>
        <taxon>Hemiptera</taxon>
        <taxon>Sternorrhyncha</taxon>
        <taxon>Coccoidea</taxon>
        <taxon>Coccidae</taxon>
        <taxon>Parthenolecanium</taxon>
    </lineage>
</organism>
<dbReference type="InterPro" id="IPR036322">
    <property type="entry name" value="WD40_repeat_dom_sf"/>
</dbReference>
<dbReference type="Proteomes" id="UP001367676">
    <property type="component" value="Unassembled WGS sequence"/>
</dbReference>
<dbReference type="Pfam" id="PF12894">
    <property type="entry name" value="ANAPC4_WD40"/>
    <property type="match status" value="1"/>
</dbReference>
<evidence type="ECO:0000313" key="6">
    <source>
        <dbReference type="Proteomes" id="UP001367676"/>
    </source>
</evidence>
<dbReference type="InterPro" id="IPR019775">
    <property type="entry name" value="WD40_repeat_CS"/>
</dbReference>
<feature type="domain" description="Anaphase-promoting complex subunit 4-like WD40" evidence="4">
    <location>
        <begin position="109"/>
        <end position="196"/>
    </location>
</feature>
<dbReference type="PROSITE" id="PS00678">
    <property type="entry name" value="WD_REPEATS_1"/>
    <property type="match status" value="1"/>
</dbReference>
<feature type="region of interest" description="Disordered" evidence="3">
    <location>
        <begin position="607"/>
        <end position="626"/>
    </location>
</feature>
<dbReference type="SUPFAM" id="SSF50978">
    <property type="entry name" value="WD40 repeat-like"/>
    <property type="match status" value="1"/>
</dbReference>
<dbReference type="GO" id="GO:0003723">
    <property type="term" value="F:RNA binding"/>
    <property type="evidence" value="ECO:0007669"/>
    <property type="project" value="TreeGrafter"/>
</dbReference>